<evidence type="ECO:0008006" key="3">
    <source>
        <dbReference type="Google" id="ProtNLM"/>
    </source>
</evidence>
<dbReference type="InterPro" id="IPR016913">
    <property type="entry name" value="UCP029215"/>
</dbReference>
<feature type="region of interest" description="Disordered" evidence="1">
    <location>
        <begin position="397"/>
        <end position="430"/>
    </location>
</feature>
<reference evidence="2" key="1">
    <citation type="journal article" date="2021" name="Proc. Natl. Acad. Sci. U.S.A.">
        <title>A Catalog of Tens of Thousands of Viruses from Human Metagenomes Reveals Hidden Associations with Chronic Diseases.</title>
        <authorList>
            <person name="Tisza M.J."/>
            <person name="Buck C.B."/>
        </authorList>
    </citation>
    <scope>NUCLEOTIDE SEQUENCE</scope>
    <source>
        <strain evidence="2">CtCop38</strain>
    </source>
</reference>
<evidence type="ECO:0000256" key="1">
    <source>
        <dbReference type="SAM" id="MobiDB-lite"/>
    </source>
</evidence>
<accession>A0A8S5MYE3</accession>
<feature type="compositionally biased region" description="Pro residues" evidence="1">
    <location>
        <begin position="223"/>
        <end position="246"/>
    </location>
</feature>
<dbReference type="Pfam" id="PF09979">
    <property type="entry name" value="DUF2213"/>
    <property type="match status" value="1"/>
</dbReference>
<feature type="region of interest" description="Disordered" evidence="1">
    <location>
        <begin position="302"/>
        <end position="339"/>
    </location>
</feature>
<name>A0A8S5MYE3_9CAUD</name>
<dbReference type="EMBL" id="BK015019">
    <property type="protein sequence ID" value="DAD87353.1"/>
    <property type="molecule type" value="Genomic_DNA"/>
</dbReference>
<protein>
    <recommendedName>
        <fullName evidence="3">DUF2213 domain-containing protein</fullName>
    </recommendedName>
</protein>
<feature type="compositionally biased region" description="Acidic residues" evidence="1">
    <location>
        <begin position="312"/>
        <end position="322"/>
    </location>
</feature>
<proteinExistence type="predicted"/>
<evidence type="ECO:0000313" key="2">
    <source>
        <dbReference type="EMBL" id="DAD87353.1"/>
    </source>
</evidence>
<feature type="compositionally biased region" description="Basic and acidic residues" evidence="1">
    <location>
        <begin position="408"/>
        <end position="421"/>
    </location>
</feature>
<sequence length="430" mass="46364">MSKAYFGSRISDHILKTPEGFLICKDVPIARTGTQQYRGCEFGGPVADGIYNVQRPEAEVFDRAAVASFEGKPVCDEHPEEDVTPDNYGRYMKGVCRDVRRGDGDLSNCLVADLVIYDADLINKIEAGKREISCGYDCLWNPTSDSSYDQLEIRGNHVAVVDRGRAGHKVAIRDTADDKKGGTKMSKSLIGRILRALARDESTTPEDMEAAAKLAGSSDAEPRPQPAPAPAPAAPAAPATPAPAAVPQPENKPAAMDEATEARFKKIEDALEAISSKLNPAQPATEPKKDALDALEEELQNKAPAAEPAPAGDEDDVIEPPEDINAQDAAPEEDVEGECVPNAKEARDAAMALIKNLKPAVAAIPNEAQRKRAADSLAILIKGSMQHDAQYGELMQMRRRSAAQDSKPAADDYALGREIAKKYNPHYKNR</sequence>
<organism evidence="2">
    <name type="scientific">Myoviridae sp. ctCop38</name>
    <dbReference type="NCBI Taxonomy" id="2826632"/>
    <lineage>
        <taxon>Viruses</taxon>
        <taxon>Duplodnaviria</taxon>
        <taxon>Heunggongvirae</taxon>
        <taxon>Uroviricota</taxon>
        <taxon>Caudoviricetes</taxon>
    </lineage>
</organism>
<feature type="region of interest" description="Disordered" evidence="1">
    <location>
        <begin position="198"/>
        <end position="258"/>
    </location>
</feature>